<dbReference type="SUPFAM" id="SSF56731">
    <property type="entry name" value="DNA primase core"/>
    <property type="match status" value="1"/>
</dbReference>
<dbReference type="InterPro" id="IPR034154">
    <property type="entry name" value="TOPRIM_DnaG/twinkle"/>
</dbReference>
<dbReference type="CDD" id="cd01029">
    <property type="entry name" value="TOPRIM_primases"/>
    <property type="match status" value="1"/>
</dbReference>
<protein>
    <recommendedName>
        <fullName evidence="2">Toprim domain-containing protein</fullName>
    </recommendedName>
</protein>
<evidence type="ECO:0008006" key="2">
    <source>
        <dbReference type="Google" id="ProtNLM"/>
    </source>
</evidence>
<accession>A0A0F9V5T0</accession>
<organism evidence="1">
    <name type="scientific">marine sediment metagenome</name>
    <dbReference type="NCBI Taxonomy" id="412755"/>
    <lineage>
        <taxon>unclassified sequences</taxon>
        <taxon>metagenomes</taxon>
        <taxon>ecological metagenomes</taxon>
    </lineage>
</organism>
<reference evidence="1" key="1">
    <citation type="journal article" date="2015" name="Nature">
        <title>Complex archaea that bridge the gap between prokaryotes and eukaryotes.</title>
        <authorList>
            <person name="Spang A."/>
            <person name="Saw J.H."/>
            <person name="Jorgensen S.L."/>
            <person name="Zaremba-Niedzwiedzka K."/>
            <person name="Martijn J."/>
            <person name="Lind A.E."/>
            <person name="van Eijk R."/>
            <person name="Schleper C."/>
            <person name="Guy L."/>
            <person name="Ettema T.J."/>
        </authorList>
    </citation>
    <scope>NUCLEOTIDE SEQUENCE</scope>
</reference>
<sequence length="285" mass="31731">MTPEDLRQQLAVMGVSCRIARDEVVVEICRECANPRWNLELNPIRGLYHCWSCGVGGRLDTLLRDWLNDPTLYIPVMSGGARKPHVVPKPTEFASEAIVDVPSAAHFLAKRGIDTRTSAHYGLVVCTEHDHLLFSRIVLPVRDFWTGELIGHVGRTYTNGYPKYLHTLPSRHVASGYRVRKLTTPCILVEGILDGIAVHRAGFQTAVLLGTAAPWAKDWAARLNPDTPIVILLDGAALEEATRLHWMLQTVRTTPVHLITLPVGHDPATFIPIVLTRLIEQRCVL</sequence>
<dbReference type="PANTHER" id="PTHR30313:SF2">
    <property type="entry name" value="DNA PRIMASE"/>
    <property type="match status" value="1"/>
</dbReference>
<gene>
    <name evidence="1" type="ORF">LCGC14_0446620</name>
</gene>
<dbReference type="PANTHER" id="PTHR30313">
    <property type="entry name" value="DNA PRIMASE"/>
    <property type="match status" value="1"/>
</dbReference>
<dbReference type="InterPro" id="IPR050219">
    <property type="entry name" value="DnaG_primase"/>
</dbReference>
<dbReference type="GO" id="GO:0005737">
    <property type="term" value="C:cytoplasm"/>
    <property type="evidence" value="ECO:0007669"/>
    <property type="project" value="TreeGrafter"/>
</dbReference>
<dbReference type="Gene3D" id="3.40.1360.10">
    <property type="match status" value="1"/>
</dbReference>
<dbReference type="EMBL" id="LAZR01000437">
    <property type="protein sequence ID" value="KKN68876.1"/>
    <property type="molecule type" value="Genomic_DNA"/>
</dbReference>
<dbReference type="AlphaFoldDB" id="A0A0F9V5T0"/>
<comment type="caution">
    <text evidence="1">The sequence shown here is derived from an EMBL/GenBank/DDBJ whole genome shotgun (WGS) entry which is preliminary data.</text>
</comment>
<evidence type="ECO:0000313" key="1">
    <source>
        <dbReference type="EMBL" id="KKN68876.1"/>
    </source>
</evidence>
<name>A0A0F9V5T0_9ZZZZ</name>
<dbReference type="GO" id="GO:0006269">
    <property type="term" value="P:DNA replication, synthesis of primer"/>
    <property type="evidence" value="ECO:0007669"/>
    <property type="project" value="TreeGrafter"/>
</dbReference>
<proteinExistence type="predicted"/>